<dbReference type="EMBL" id="MN813684">
    <property type="protein sequence ID" value="QHB37173.1"/>
    <property type="molecule type" value="Genomic_DNA"/>
</dbReference>
<dbReference type="RefSeq" id="YP_010751235.1">
    <property type="nucleotide sequence ID" value="NC_073367.1"/>
</dbReference>
<sequence length="167" mass="17478">MMYSGLPTAERRAVKAALIVGWLSATGAGLSAALFPTSVVLMGMGPVIAISMGITLTISALLAVYGVAASRYRFEWVAGWLSAACFVPYSITIWSLTVTAELHWLTASFVSTVALSYFVSRALLCAAHAAKLRIAHEASEVITSAIESVREEGEHGGDASRGGRGGN</sequence>
<evidence type="ECO:0000313" key="3">
    <source>
        <dbReference type="Proteomes" id="UP000464752"/>
    </source>
</evidence>
<feature type="transmembrane region" description="Helical" evidence="1">
    <location>
        <begin position="48"/>
        <end position="69"/>
    </location>
</feature>
<keyword evidence="1" id="KW-0812">Transmembrane</keyword>
<dbReference type="KEGG" id="vg:80004901"/>
<gene>
    <name evidence="2" type="primary">39</name>
    <name evidence="2" type="ORF">SEA_TERIJ_39</name>
</gene>
<keyword evidence="1" id="KW-0472">Membrane</keyword>
<organism evidence="2 3">
    <name type="scientific">Microbacterium phage Terij</name>
    <dbReference type="NCBI Taxonomy" id="2686229"/>
    <lineage>
        <taxon>Viruses</taxon>
        <taxon>Duplodnaviria</taxon>
        <taxon>Heunggongvirae</taxon>
        <taxon>Uroviricota</taxon>
        <taxon>Caudoviricetes</taxon>
        <taxon>Hodgkinviridae</taxon>
        <taxon>Margaeryvirus</taxon>
        <taxon>Margaeryvirus terij</taxon>
    </lineage>
</organism>
<protein>
    <submittedName>
        <fullName evidence="2">Uncharacterized protein</fullName>
    </submittedName>
</protein>
<reference evidence="2 3" key="1">
    <citation type="submission" date="2019-12" db="EMBL/GenBank/DDBJ databases">
        <authorList>
            <person name="Kistler A.K."/>
            <person name="Garlena R.A."/>
            <person name="Russell D.A."/>
            <person name="Pope W.H."/>
            <person name="Jacobs-Sera D."/>
            <person name="Hatfull G.F."/>
        </authorList>
    </citation>
    <scope>NUCLEOTIDE SEQUENCE [LARGE SCALE GENOMIC DNA]</scope>
</reference>
<feature type="transmembrane region" description="Helical" evidence="1">
    <location>
        <begin position="102"/>
        <end position="124"/>
    </location>
</feature>
<evidence type="ECO:0000256" key="1">
    <source>
        <dbReference type="SAM" id="Phobius"/>
    </source>
</evidence>
<feature type="transmembrane region" description="Helical" evidence="1">
    <location>
        <begin position="76"/>
        <end position="96"/>
    </location>
</feature>
<name>A0A6B9L932_9CAUD</name>
<dbReference type="Proteomes" id="UP000464752">
    <property type="component" value="Segment"/>
</dbReference>
<keyword evidence="1" id="KW-1133">Transmembrane helix</keyword>
<evidence type="ECO:0000313" key="2">
    <source>
        <dbReference type="EMBL" id="QHB37173.1"/>
    </source>
</evidence>
<dbReference type="GeneID" id="80004901"/>
<proteinExistence type="predicted"/>
<keyword evidence="3" id="KW-1185">Reference proteome</keyword>
<accession>A0A6B9L932</accession>